<evidence type="ECO:0000313" key="2">
    <source>
        <dbReference type="EMBL" id="SFO92964.1"/>
    </source>
</evidence>
<sequence length="29" mass="3161">MWTLLLVEAVIAFGLAAWAAAWAQRTSRG</sequence>
<gene>
    <name evidence="1" type="ORF">ATL45_5252</name>
    <name evidence="2" type="ORF">SAMN05421805_12948</name>
</gene>
<dbReference type="Proteomes" id="UP000199398">
    <property type="component" value="Unassembled WGS sequence"/>
</dbReference>
<reference evidence="1 4" key="2">
    <citation type="submission" date="2018-10" db="EMBL/GenBank/DDBJ databases">
        <title>Sequencing the genomes of 1000 actinobacteria strains.</title>
        <authorList>
            <person name="Klenk H.-P."/>
        </authorList>
    </citation>
    <scope>NUCLEOTIDE SEQUENCE [LARGE SCALE GENOMIC DNA]</scope>
    <source>
        <strain evidence="1 4">DSM 45119</strain>
    </source>
</reference>
<evidence type="ECO:0000313" key="3">
    <source>
        <dbReference type="Proteomes" id="UP000199398"/>
    </source>
</evidence>
<evidence type="ECO:0000313" key="1">
    <source>
        <dbReference type="EMBL" id="RKT86873.1"/>
    </source>
</evidence>
<dbReference type="EMBL" id="FOUP01000029">
    <property type="protein sequence ID" value="SFO92964.1"/>
    <property type="molecule type" value="Genomic_DNA"/>
</dbReference>
<reference evidence="2 3" key="1">
    <citation type="submission" date="2016-10" db="EMBL/GenBank/DDBJ databases">
        <authorList>
            <person name="de Groot N.N."/>
        </authorList>
    </citation>
    <scope>NUCLEOTIDE SEQUENCE [LARGE SCALE GENOMIC DNA]</scope>
    <source>
        <strain evidence="2 3">CPCC 201259</strain>
    </source>
</reference>
<evidence type="ECO:0000313" key="4">
    <source>
        <dbReference type="Proteomes" id="UP000270697"/>
    </source>
</evidence>
<dbReference type="EMBL" id="RBXX01000002">
    <property type="protein sequence ID" value="RKT86873.1"/>
    <property type="molecule type" value="Genomic_DNA"/>
</dbReference>
<organism evidence="2 3">
    <name type="scientific">Saccharopolyspora antimicrobica</name>
    <dbReference type="NCBI Taxonomy" id="455193"/>
    <lineage>
        <taxon>Bacteria</taxon>
        <taxon>Bacillati</taxon>
        <taxon>Actinomycetota</taxon>
        <taxon>Actinomycetes</taxon>
        <taxon>Pseudonocardiales</taxon>
        <taxon>Pseudonocardiaceae</taxon>
        <taxon>Saccharopolyspora</taxon>
    </lineage>
</organism>
<protein>
    <submittedName>
        <fullName evidence="2">Uncharacterized protein</fullName>
    </submittedName>
</protein>
<dbReference type="Proteomes" id="UP000270697">
    <property type="component" value="Unassembled WGS sequence"/>
</dbReference>
<accession>A0A1I5L6H3</accession>
<proteinExistence type="predicted"/>
<name>A0A1I5L6H3_9PSEU</name>
<keyword evidence="4" id="KW-1185">Reference proteome</keyword>
<dbReference type="AlphaFoldDB" id="A0A1I5L6H3"/>